<evidence type="ECO:0000313" key="11">
    <source>
        <dbReference type="WBParaSite" id="MhA1_Contig538.frz3.gene8"/>
    </source>
</evidence>
<dbReference type="Gene3D" id="3.40.960.10">
    <property type="entry name" value="VSR Endonuclease"/>
    <property type="match status" value="1"/>
</dbReference>
<evidence type="ECO:0000259" key="9">
    <source>
        <dbReference type="Pfam" id="PF03175"/>
    </source>
</evidence>
<dbReference type="GO" id="GO:0003677">
    <property type="term" value="F:DNA binding"/>
    <property type="evidence" value="ECO:0007669"/>
    <property type="project" value="UniProtKB-KW"/>
</dbReference>
<reference evidence="11" key="1">
    <citation type="submission" date="2016-11" db="UniProtKB">
        <authorList>
            <consortium name="WormBaseParasite"/>
        </authorList>
    </citation>
    <scope>IDENTIFICATION</scope>
</reference>
<keyword evidence="3" id="KW-0808">Transferase</keyword>
<dbReference type="InterPro" id="IPR012337">
    <property type="entry name" value="RNaseH-like_sf"/>
</dbReference>
<evidence type="ECO:0000256" key="4">
    <source>
        <dbReference type="ARBA" id="ARBA00022695"/>
    </source>
</evidence>
<dbReference type="SUPFAM" id="SSF56672">
    <property type="entry name" value="DNA/RNA polymerases"/>
    <property type="match status" value="1"/>
</dbReference>
<evidence type="ECO:0000256" key="3">
    <source>
        <dbReference type="ARBA" id="ARBA00022679"/>
    </source>
</evidence>
<dbReference type="GO" id="GO:0006260">
    <property type="term" value="P:DNA replication"/>
    <property type="evidence" value="ECO:0007669"/>
    <property type="project" value="UniProtKB-KW"/>
</dbReference>
<dbReference type="InterPro" id="IPR004868">
    <property type="entry name" value="DNA-dir_DNA_pol_B_mt/vir"/>
</dbReference>
<dbReference type="InterPro" id="IPR036397">
    <property type="entry name" value="RNaseH_sf"/>
</dbReference>
<dbReference type="OMA" id="WECEVIN"/>
<evidence type="ECO:0000256" key="7">
    <source>
        <dbReference type="ARBA" id="ARBA00023125"/>
    </source>
</evidence>
<dbReference type="EC" id="2.7.7.7" evidence="2"/>
<evidence type="ECO:0000256" key="6">
    <source>
        <dbReference type="ARBA" id="ARBA00022932"/>
    </source>
</evidence>
<dbReference type="Proteomes" id="UP000095281">
    <property type="component" value="Unplaced"/>
</dbReference>
<evidence type="ECO:0000313" key="10">
    <source>
        <dbReference type="Proteomes" id="UP000095281"/>
    </source>
</evidence>
<keyword evidence="5" id="KW-0235">DNA replication</keyword>
<comment type="catalytic activity">
    <reaction evidence="8">
        <text>DNA(n) + a 2'-deoxyribonucleoside 5'-triphosphate = DNA(n+1) + diphosphate</text>
        <dbReference type="Rhea" id="RHEA:22508"/>
        <dbReference type="Rhea" id="RHEA-COMP:17339"/>
        <dbReference type="Rhea" id="RHEA-COMP:17340"/>
        <dbReference type="ChEBI" id="CHEBI:33019"/>
        <dbReference type="ChEBI" id="CHEBI:61560"/>
        <dbReference type="ChEBI" id="CHEBI:173112"/>
        <dbReference type="EC" id="2.7.7.7"/>
    </reaction>
</comment>
<dbReference type="GO" id="GO:0003887">
    <property type="term" value="F:DNA-directed DNA polymerase activity"/>
    <property type="evidence" value="ECO:0007669"/>
    <property type="project" value="UniProtKB-KW"/>
</dbReference>
<protein>
    <recommendedName>
        <fullName evidence="2">DNA-directed DNA polymerase</fullName>
        <ecNumber evidence="2">2.7.7.7</ecNumber>
    </recommendedName>
</protein>
<dbReference type="InterPro" id="IPR043502">
    <property type="entry name" value="DNA/RNA_pol_sf"/>
</dbReference>
<dbReference type="SUPFAM" id="SSF53098">
    <property type="entry name" value="Ribonuclease H-like"/>
    <property type="match status" value="1"/>
</dbReference>
<evidence type="ECO:0000256" key="8">
    <source>
        <dbReference type="ARBA" id="ARBA00049244"/>
    </source>
</evidence>
<evidence type="ECO:0000256" key="1">
    <source>
        <dbReference type="ARBA" id="ARBA00005755"/>
    </source>
</evidence>
<keyword evidence="7" id="KW-0238">DNA-binding</keyword>
<accession>A0A1I8BSW4</accession>
<organism evidence="10 11">
    <name type="scientific">Meloidogyne hapla</name>
    <name type="common">Root-knot nematode worm</name>
    <dbReference type="NCBI Taxonomy" id="6305"/>
    <lineage>
        <taxon>Eukaryota</taxon>
        <taxon>Metazoa</taxon>
        <taxon>Ecdysozoa</taxon>
        <taxon>Nematoda</taxon>
        <taxon>Chromadorea</taxon>
        <taxon>Rhabditida</taxon>
        <taxon>Tylenchina</taxon>
        <taxon>Tylenchomorpha</taxon>
        <taxon>Tylenchoidea</taxon>
        <taxon>Meloidogynidae</taxon>
        <taxon>Meloidogyninae</taxon>
        <taxon>Meloidogyne</taxon>
    </lineage>
</organism>
<dbReference type="PANTHER" id="PTHR33568:SF3">
    <property type="entry name" value="DNA-DIRECTED DNA POLYMERASE"/>
    <property type="match status" value="1"/>
</dbReference>
<dbReference type="GO" id="GO:0000166">
    <property type="term" value="F:nucleotide binding"/>
    <property type="evidence" value="ECO:0007669"/>
    <property type="project" value="InterPro"/>
</dbReference>
<dbReference type="Pfam" id="PF03175">
    <property type="entry name" value="DNA_pol_B_2"/>
    <property type="match status" value="1"/>
</dbReference>
<sequence length="1309" mass="152944">MDQHIANKAICELKGSIRSYSRQIIKLEGVKQEDNQLKNNLYKAFMRFHQKRYPLISTSRIHEYLLKERNALARIAVTEVVKEELYYELQNPSSKFWQQIDMESAINICYYDEDINQLVLPKEREDSPVIIMRNQMSSKLNIVEEIEEAVEAVPEIKEKDGEDIKETTMRYTKNFGEYGVKHFYREEASETINSTRFKIGVFRNVFTVTNIEDAPEGSDQLLEDLIDYFIAKADKSTGAKAEKCSIIIRSAVLEKPIQIPYRGLAQNTPQVVMEQLDSVDQSGKRMGRPSLYSQPIHIEIVMGPSHEEALELIQKGQRGSGRKPREIFQGIDKNNLIEVQNEDLGEPFKNHCLLLAVQLTLLYVNMAKTTKENNHFHKLVRGKGSRATLNRRMLIKDMLKQMQRHGIRYAPNSRHYSLEEHVPLIQKFLNERFPGEYRLSIFGENGQTRPMWKGPDRAKKDVSLYLKDGHYYGIRKLNSFFGKNLYYCLECETTYQRKTEHKQTCVAKCPRCCGIGADFPCKEIENFELKCLKCSNLFKNPNCYNRHKEKGICQMFKRFFKFNAKNNSESRCKECGQIYRLKNNEGHVCFIRFCSLCRSMHKREEQCYVQQIVPKQSQNYLLVVFDFECELLSPSKNFDEWTDLTFMDENYQLHHVNCVSALLLCSKCMQNDRWKEDFTGVCKNCGPGLKRMQSWTGANYSNPLREFLKWLIEGLGNERTGRTYAISHYGGRYDMHLLLGELIKHFGIEPKITRTGNKLYEVLLKKKGIFPYISFRDSFNWMMLKLEQLPKALGLEIDEGGKSFFPHGWNFNKNMNVHLKGLPDKKYYYPDTMGKQRRKEFEEWYNENKNEPFSLCEQIVEYCEQDVRILAHALVKLQRLFFELATEPSKRDDVLVSSMTLASACLRHFYNGYHRDTNHSAISLKFIRWLEHKTGLRIQNWQSAEGEHRISVSNGSVLRLDGFIKEKNIAIEFLGCAWHGHGCLYRPHEICLNGKTALYNKDSLYERISLLMNENIHTYIFWECEVINALEDDKQMALYFNELPDIGPLFPRDAFHGGRTGPLSLKCDLEDENEYEISCFDVIFHVCHQCAIELEPGVAKRKENKYSRQYGKKWCQHNDNQRGFVTTTCSVELELALSRGYRATKVYSIYHWEKWSDKLLRPYVQDMMRLKIEASGWPSSVLAPENPELEEKLKNLFIERNQKEYGIKLQPSNITRNEGLRYLAKTCNNSMWGRWALRCNLTQDCITSSPIKLHTVLNDPKLEMGAIEMLTPNLYAVPYRHRREFVRPHDKYNIVLALNHNSNSKSNAL</sequence>
<evidence type="ECO:0000256" key="2">
    <source>
        <dbReference type="ARBA" id="ARBA00012417"/>
    </source>
</evidence>
<feature type="domain" description="DNA-directed DNA polymerase family B mitochondria/virus" evidence="9">
    <location>
        <begin position="728"/>
        <end position="919"/>
    </location>
</feature>
<keyword evidence="6" id="KW-0239">DNA-directed DNA polymerase</keyword>
<dbReference type="GO" id="GO:0042575">
    <property type="term" value="C:DNA polymerase complex"/>
    <property type="evidence" value="ECO:0007669"/>
    <property type="project" value="UniProtKB-ARBA"/>
</dbReference>
<evidence type="ECO:0000256" key="5">
    <source>
        <dbReference type="ARBA" id="ARBA00022705"/>
    </source>
</evidence>
<name>A0A1I8BSW4_MELHA</name>
<keyword evidence="4" id="KW-0548">Nucleotidyltransferase</keyword>
<dbReference type="WBParaSite" id="MhA1_Contig538.frz3.gene8">
    <property type="protein sequence ID" value="MhA1_Contig538.frz3.gene8"/>
    <property type="gene ID" value="MhA1_Contig538.frz3.gene8"/>
</dbReference>
<comment type="similarity">
    <text evidence="1">Belongs to the DNA polymerase type-B family.</text>
</comment>
<dbReference type="PANTHER" id="PTHR33568">
    <property type="entry name" value="DNA POLYMERASE"/>
    <property type="match status" value="1"/>
</dbReference>
<proteinExistence type="inferred from homology"/>
<dbReference type="Gene3D" id="3.30.420.10">
    <property type="entry name" value="Ribonuclease H-like superfamily/Ribonuclease H"/>
    <property type="match status" value="1"/>
</dbReference>
<keyword evidence="10" id="KW-1185">Reference proteome</keyword>